<protein>
    <recommendedName>
        <fullName evidence="3">F-box domain-containing protein</fullName>
    </recommendedName>
</protein>
<organism evidence="1 2">
    <name type="scientific">Cylindrobasidium torrendii FP15055 ss-10</name>
    <dbReference type="NCBI Taxonomy" id="1314674"/>
    <lineage>
        <taxon>Eukaryota</taxon>
        <taxon>Fungi</taxon>
        <taxon>Dikarya</taxon>
        <taxon>Basidiomycota</taxon>
        <taxon>Agaricomycotina</taxon>
        <taxon>Agaricomycetes</taxon>
        <taxon>Agaricomycetidae</taxon>
        <taxon>Agaricales</taxon>
        <taxon>Marasmiineae</taxon>
        <taxon>Physalacriaceae</taxon>
        <taxon>Cylindrobasidium</taxon>
    </lineage>
</organism>
<name>A0A0D7BCE8_9AGAR</name>
<evidence type="ECO:0000313" key="1">
    <source>
        <dbReference type="EMBL" id="KIY68173.1"/>
    </source>
</evidence>
<gene>
    <name evidence="1" type="ORF">CYLTODRAFT_421843</name>
</gene>
<keyword evidence="2" id="KW-1185">Reference proteome</keyword>
<dbReference type="OrthoDB" id="2754196at2759"/>
<evidence type="ECO:0008006" key="3">
    <source>
        <dbReference type="Google" id="ProtNLM"/>
    </source>
</evidence>
<reference evidence="1 2" key="1">
    <citation type="journal article" date="2015" name="Fungal Genet. Biol.">
        <title>Evolution of novel wood decay mechanisms in Agaricales revealed by the genome sequences of Fistulina hepatica and Cylindrobasidium torrendii.</title>
        <authorList>
            <person name="Floudas D."/>
            <person name="Held B.W."/>
            <person name="Riley R."/>
            <person name="Nagy L.G."/>
            <person name="Koehler G."/>
            <person name="Ransdell A.S."/>
            <person name="Younus H."/>
            <person name="Chow J."/>
            <person name="Chiniquy J."/>
            <person name="Lipzen A."/>
            <person name="Tritt A."/>
            <person name="Sun H."/>
            <person name="Haridas S."/>
            <person name="LaButti K."/>
            <person name="Ohm R.A."/>
            <person name="Kues U."/>
            <person name="Blanchette R.A."/>
            <person name="Grigoriev I.V."/>
            <person name="Minto R.E."/>
            <person name="Hibbett D.S."/>
        </authorList>
    </citation>
    <scope>NUCLEOTIDE SEQUENCE [LARGE SCALE GENOMIC DNA]</scope>
    <source>
        <strain evidence="1 2">FP15055 ss-10</strain>
    </source>
</reference>
<dbReference type="Proteomes" id="UP000054007">
    <property type="component" value="Unassembled WGS sequence"/>
</dbReference>
<dbReference type="EMBL" id="KN880508">
    <property type="protein sequence ID" value="KIY68173.1"/>
    <property type="molecule type" value="Genomic_DNA"/>
</dbReference>
<proteinExistence type="predicted"/>
<sequence length="389" mass="44371">MGVSLLPSNILCKIIISAQVCIHDLHFPEYIQVEDNARITTVVSQVCQHWRTATFAFPELWVHIPCHSQQLARLPQLIAHIERSQGRALTFSFYHPWTRETDEEWITFVRKYIDRAEHITILDRDPRTVLSVVMANRTPNLRSLAFRLLGGTANLAILSSECTNAFERLRYVHAYGLVIYKTDPDSSTPKPIFPPGLVEMSLDVQEIPTQTVLAPSAETLTSLTLGSRVSFKGSGPPVVLISLQKLVVSDNTDFPRGLRVPNIVRLELRNFYTRSVHQLIRTLRNTWADMPVPALQDILIGLPEDCWRNGNGPMNDMSSLFASFPCVRRVHVDTRWPLVLGGWGRALRNESYWPELRHVAVRNEETYEALRWALPDSRRDVIKVDVLHT</sequence>
<accession>A0A0D7BCE8</accession>
<evidence type="ECO:0000313" key="2">
    <source>
        <dbReference type="Proteomes" id="UP000054007"/>
    </source>
</evidence>
<dbReference type="AlphaFoldDB" id="A0A0D7BCE8"/>